<name>V3ZXK5_LOTGI</name>
<feature type="transmembrane region" description="Helical" evidence="6">
    <location>
        <begin position="291"/>
        <end position="315"/>
    </location>
</feature>
<dbReference type="Proteomes" id="UP000030746">
    <property type="component" value="Unassembled WGS sequence"/>
</dbReference>
<sequence length="803" mass="91013">MPKIDIVDTRATLKPAIIFMKYIGMYRERNEVKSCKKALVNSLQIVYIVVIQILFMAMTAKYVLVVFKEQKLGRLLPLFAISVNSGGITFISLAAQLTFNKNYERFVAAFDDHQRKFGVLKFASISKKMVKVAIIVMLCLSSLYSAWYTYLLYTGKHELENVLFPFNFDNWTNTVVAFTLLLLHQGYQMCHWHAISSIAYYTFIVILIEFTVLATNLKDVMKKHVQTKTVDPDFGNVMETLRQRHLSLINIVGLTNSLVAHLLFAIFTACIPIMCFVLYGTIRGVLSWYELNLIATIALSYLFVPAFTLVVGSFITLKAHEPLSYLVDIDVETVSEKGYRSVSLFISRLTASKIGFTVYEMFTLDVTAILMRSQELEIKLGGSTSGFMYLNATNTMSDKTPERKLVNIGELFRPIITFGKITCLFGGFSKGRGIGNRIIRVVGCFYFAVTQLLIWAMTAKYGVVLFREQDAGRIIPLLALFAFNLGGSYFSFGAFLSFCEKFEELSKDFYNHQKKFGTIAIHRHTTIVLKCNTGFNVASSVSNAIWMCTMYYWFGRKDLERLIYPLNFNTPLSTGISITLLFLHQLFVGSHLNIMAYTSCGMFYIVYATFKTVSKNVQNVVDKIVAEGEPASENVIESFRQEHNSAVQILEHVNTMLRHYLFSIFLTCVPIVLFALYGVIRKLLTRYETFLVMSVAFVYFHQVVIFMVFGALIALQAQSPLDKLLSIDARRISDGGFKSMRLFIDRLKGSVIGFRVYELLTLDTSAILMFVGTLVTYTVVMLQFTTEPQSSDLVSNSTNTTML</sequence>
<feature type="transmembrane region" description="Helical" evidence="6">
    <location>
        <begin position="438"/>
        <end position="456"/>
    </location>
</feature>
<keyword evidence="8" id="KW-1185">Reference proteome</keyword>
<feature type="transmembrane region" description="Helical" evidence="6">
    <location>
        <begin position="199"/>
        <end position="217"/>
    </location>
</feature>
<feature type="transmembrane region" description="Helical" evidence="6">
    <location>
        <begin position="258"/>
        <end position="279"/>
    </location>
</feature>
<dbReference type="AlphaFoldDB" id="V3ZXK5"/>
<keyword evidence="2 6" id="KW-0812">Transmembrane</keyword>
<feature type="transmembrane region" description="Helical" evidence="6">
    <location>
        <begin position="535"/>
        <end position="554"/>
    </location>
</feature>
<dbReference type="EMBL" id="KB201498">
    <property type="protein sequence ID" value="ESO96278.1"/>
    <property type="molecule type" value="Genomic_DNA"/>
</dbReference>
<feature type="transmembrane region" description="Helical" evidence="6">
    <location>
        <begin position="130"/>
        <end position="150"/>
    </location>
</feature>
<dbReference type="PANTHER" id="PTHR21143:SF121">
    <property type="entry name" value="GUSTATORY AND ODORANT RECEPTOR 21A"/>
    <property type="match status" value="1"/>
</dbReference>
<feature type="transmembrane region" description="Helical" evidence="6">
    <location>
        <begin position="660"/>
        <end position="680"/>
    </location>
</feature>
<feature type="transmembrane region" description="Helical" evidence="6">
    <location>
        <begin position="756"/>
        <end position="780"/>
    </location>
</feature>
<gene>
    <name evidence="7" type="ORF">LOTGIDRAFT_174896</name>
</gene>
<accession>V3ZXK5</accession>
<dbReference type="GeneID" id="20242913"/>
<dbReference type="CTD" id="20242913"/>
<evidence type="ECO:0000313" key="7">
    <source>
        <dbReference type="EMBL" id="ESO96278.1"/>
    </source>
</evidence>
<proteinExistence type="predicted"/>
<keyword evidence="5" id="KW-0675">Receptor</keyword>
<dbReference type="GO" id="GO:0050909">
    <property type="term" value="P:sensory perception of taste"/>
    <property type="evidence" value="ECO:0007669"/>
    <property type="project" value="InterPro"/>
</dbReference>
<dbReference type="Pfam" id="PF08395">
    <property type="entry name" value="7tm_7"/>
    <property type="match status" value="2"/>
</dbReference>
<evidence type="ECO:0008006" key="9">
    <source>
        <dbReference type="Google" id="ProtNLM"/>
    </source>
</evidence>
<dbReference type="InterPro" id="IPR013604">
    <property type="entry name" value="7TM_chemorcpt"/>
</dbReference>
<dbReference type="OrthoDB" id="6120369at2759"/>
<dbReference type="PANTHER" id="PTHR21143">
    <property type="entry name" value="INVERTEBRATE GUSTATORY RECEPTOR"/>
    <property type="match status" value="1"/>
</dbReference>
<feature type="transmembrane region" description="Helical" evidence="6">
    <location>
        <begin position="45"/>
        <end position="64"/>
    </location>
</feature>
<evidence type="ECO:0000256" key="1">
    <source>
        <dbReference type="ARBA" id="ARBA00004141"/>
    </source>
</evidence>
<evidence type="ECO:0000256" key="5">
    <source>
        <dbReference type="ARBA" id="ARBA00023170"/>
    </source>
</evidence>
<dbReference type="GO" id="GO:0016020">
    <property type="term" value="C:membrane"/>
    <property type="evidence" value="ECO:0007669"/>
    <property type="project" value="UniProtKB-SubCell"/>
</dbReference>
<evidence type="ECO:0000256" key="2">
    <source>
        <dbReference type="ARBA" id="ARBA00022692"/>
    </source>
</evidence>
<dbReference type="RefSeq" id="XP_009053017.1">
    <property type="nucleotide sequence ID" value="XM_009054769.1"/>
</dbReference>
<dbReference type="GO" id="GO:0030425">
    <property type="term" value="C:dendrite"/>
    <property type="evidence" value="ECO:0007669"/>
    <property type="project" value="TreeGrafter"/>
</dbReference>
<keyword evidence="4 6" id="KW-0472">Membrane</keyword>
<dbReference type="GO" id="GO:0030424">
    <property type="term" value="C:axon"/>
    <property type="evidence" value="ECO:0007669"/>
    <property type="project" value="TreeGrafter"/>
</dbReference>
<keyword evidence="3 6" id="KW-1133">Transmembrane helix</keyword>
<evidence type="ECO:0000256" key="3">
    <source>
        <dbReference type="ARBA" id="ARBA00022989"/>
    </source>
</evidence>
<feature type="transmembrane region" description="Helical" evidence="6">
    <location>
        <begin position="477"/>
        <end position="498"/>
    </location>
</feature>
<feature type="transmembrane region" description="Helical" evidence="6">
    <location>
        <begin position="76"/>
        <end position="95"/>
    </location>
</feature>
<evidence type="ECO:0000313" key="8">
    <source>
        <dbReference type="Proteomes" id="UP000030746"/>
    </source>
</evidence>
<dbReference type="GO" id="GO:0043025">
    <property type="term" value="C:neuronal cell body"/>
    <property type="evidence" value="ECO:0007669"/>
    <property type="project" value="TreeGrafter"/>
</dbReference>
<feature type="transmembrane region" description="Helical" evidence="6">
    <location>
        <begin position="692"/>
        <end position="715"/>
    </location>
</feature>
<evidence type="ECO:0000256" key="6">
    <source>
        <dbReference type="SAM" id="Phobius"/>
    </source>
</evidence>
<dbReference type="HOGENOM" id="CLU_350665_0_0_1"/>
<dbReference type="KEGG" id="lgi:LOTGIDRAFT_174896"/>
<organism evidence="7 8">
    <name type="scientific">Lottia gigantea</name>
    <name type="common">Giant owl limpet</name>
    <dbReference type="NCBI Taxonomy" id="225164"/>
    <lineage>
        <taxon>Eukaryota</taxon>
        <taxon>Metazoa</taxon>
        <taxon>Spiralia</taxon>
        <taxon>Lophotrochozoa</taxon>
        <taxon>Mollusca</taxon>
        <taxon>Gastropoda</taxon>
        <taxon>Patellogastropoda</taxon>
        <taxon>Lottioidea</taxon>
        <taxon>Lottiidae</taxon>
        <taxon>Lottia</taxon>
    </lineage>
</organism>
<feature type="transmembrane region" description="Helical" evidence="6">
    <location>
        <begin position="594"/>
        <end position="610"/>
    </location>
</feature>
<reference evidence="7 8" key="1">
    <citation type="journal article" date="2013" name="Nature">
        <title>Insights into bilaterian evolution from three spiralian genomes.</title>
        <authorList>
            <person name="Simakov O."/>
            <person name="Marletaz F."/>
            <person name="Cho S.J."/>
            <person name="Edsinger-Gonzales E."/>
            <person name="Havlak P."/>
            <person name="Hellsten U."/>
            <person name="Kuo D.H."/>
            <person name="Larsson T."/>
            <person name="Lv J."/>
            <person name="Arendt D."/>
            <person name="Savage R."/>
            <person name="Osoegawa K."/>
            <person name="de Jong P."/>
            <person name="Grimwood J."/>
            <person name="Chapman J.A."/>
            <person name="Shapiro H."/>
            <person name="Aerts A."/>
            <person name="Otillar R.P."/>
            <person name="Terry A.Y."/>
            <person name="Boore J.L."/>
            <person name="Grigoriev I.V."/>
            <person name="Lindberg D.R."/>
            <person name="Seaver E.C."/>
            <person name="Weisblat D.A."/>
            <person name="Putnam N.H."/>
            <person name="Rokhsar D.S."/>
        </authorList>
    </citation>
    <scope>NUCLEOTIDE SEQUENCE [LARGE SCALE GENOMIC DNA]</scope>
</reference>
<protein>
    <recommendedName>
        <fullName evidence="9">Gustatory receptor</fullName>
    </recommendedName>
</protein>
<evidence type="ECO:0000256" key="4">
    <source>
        <dbReference type="ARBA" id="ARBA00023136"/>
    </source>
</evidence>
<comment type="subcellular location">
    <subcellularLocation>
        <location evidence="1">Membrane</location>
        <topology evidence="1">Multi-pass membrane protein</topology>
    </subcellularLocation>
</comment>